<dbReference type="EMBL" id="UYJE01008261">
    <property type="protein sequence ID" value="VDI62491.1"/>
    <property type="molecule type" value="Genomic_DNA"/>
</dbReference>
<name>A0A8B6GDP2_MYTGA</name>
<keyword evidence="1" id="KW-1133">Transmembrane helix</keyword>
<keyword evidence="3" id="KW-1185">Reference proteome</keyword>
<proteinExistence type="predicted"/>
<dbReference type="InterPro" id="IPR013783">
    <property type="entry name" value="Ig-like_fold"/>
</dbReference>
<evidence type="ECO:0000313" key="2">
    <source>
        <dbReference type="EMBL" id="VDI62491.1"/>
    </source>
</evidence>
<dbReference type="SUPFAM" id="SSF48726">
    <property type="entry name" value="Immunoglobulin"/>
    <property type="match status" value="1"/>
</dbReference>
<dbReference type="AlphaFoldDB" id="A0A8B6GDP2"/>
<sequence length="180" mass="20412">MVVAKVTEYGQNVTLFCNVSNCCPQYCGWDRWTPKQETLFIDIKTGQPNAKYDGQVFKDGYTLIIQNLTKQDLNVSYSCLYGATFGERKFLLEEDVFKSISPTQPDVSNGQLSLGEISGLVIGVIVLVLGSLTISIYFWRRRITRSKSKGKYINIELEEELEDTQPETKEDTINMMKGIL</sequence>
<organism evidence="2 3">
    <name type="scientific">Mytilus galloprovincialis</name>
    <name type="common">Mediterranean mussel</name>
    <dbReference type="NCBI Taxonomy" id="29158"/>
    <lineage>
        <taxon>Eukaryota</taxon>
        <taxon>Metazoa</taxon>
        <taxon>Spiralia</taxon>
        <taxon>Lophotrochozoa</taxon>
        <taxon>Mollusca</taxon>
        <taxon>Bivalvia</taxon>
        <taxon>Autobranchia</taxon>
        <taxon>Pteriomorphia</taxon>
        <taxon>Mytilida</taxon>
        <taxon>Mytiloidea</taxon>
        <taxon>Mytilidae</taxon>
        <taxon>Mytilinae</taxon>
        <taxon>Mytilus</taxon>
    </lineage>
</organism>
<feature type="transmembrane region" description="Helical" evidence="1">
    <location>
        <begin position="117"/>
        <end position="139"/>
    </location>
</feature>
<gene>
    <name evidence="2" type="ORF">MGAL_10B011473</name>
</gene>
<dbReference type="Proteomes" id="UP000596742">
    <property type="component" value="Unassembled WGS sequence"/>
</dbReference>
<evidence type="ECO:0000256" key="1">
    <source>
        <dbReference type="SAM" id="Phobius"/>
    </source>
</evidence>
<protein>
    <recommendedName>
        <fullName evidence="4">Ig-like domain-containing protein</fullName>
    </recommendedName>
</protein>
<evidence type="ECO:0008006" key="4">
    <source>
        <dbReference type="Google" id="ProtNLM"/>
    </source>
</evidence>
<comment type="caution">
    <text evidence="2">The sequence shown here is derived from an EMBL/GenBank/DDBJ whole genome shotgun (WGS) entry which is preliminary data.</text>
</comment>
<dbReference type="InterPro" id="IPR036179">
    <property type="entry name" value="Ig-like_dom_sf"/>
</dbReference>
<evidence type="ECO:0000313" key="3">
    <source>
        <dbReference type="Proteomes" id="UP000596742"/>
    </source>
</evidence>
<accession>A0A8B6GDP2</accession>
<dbReference type="Gene3D" id="2.60.40.10">
    <property type="entry name" value="Immunoglobulins"/>
    <property type="match status" value="1"/>
</dbReference>
<keyword evidence="1" id="KW-0472">Membrane</keyword>
<keyword evidence="1" id="KW-0812">Transmembrane</keyword>
<reference evidence="2" key="1">
    <citation type="submission" date="2018-11" db="EMBL/GenBank/DDBJ databases">
        <authorList>
            <person name="Alioto T."/>
            <person name="Alioto T."/>
        </authorList>
    </citation>
    <scope>NUCLEOTIDE SEQUENCE</scope>
</reference>